<proteinExistence type="predicted"/>
<dbReference type="AlphaFoldDB" id="A0A5C7H3I4"/>
<dbReference type="PANTHER" id="PTHR48473:SF1">
    <property type="entry name" value="TIR DOMAIN-CONTAINING PROTEIN"/>
    <property type="match status" value="1"/>
</dbReference>
<evidence type="ECO:0000313" key="2">
    <source>
        <dbReference type="EMBL" id="TXG51554.1"/>
    </source>
</evidence>
<gene>
    <name evidence="2" type="ORF">EZV62_024078</name>
</gene>
<reference evidence="3" key="1">
    <citation type="journal article" date="2019" name="Gigascience">
        <title>De novo genome assembly of the endangered Acer yangbiense, a plant species with extremely small populations endemic to Yunnan Province, China.</title>
        <authorList>
            <person name="Yang J."/>
            <person name="Wariss H.M."/>
            <person name="Tao L."/>
            <person name="Zhang R."/>
            <person name="Yun Q."/>
            <person name="Hollingsworth P."/>
            <person name="Dao Z."/>
            <person name="Luo G."/>
            <person name="Guo H."/>
            <person name="Ma Y."/>
            <person name="Sun W."/>
        </authorList>
    </citation>
    <scope>NUCLEOTIDE SEQUENCE [LARGE SCALE GENOMIC DNA]</scope>
    <source>
        <strain evidence="3">cv. Malutang</strain>
    </source>
</reference>
<dbReference type="Proteomes" id="UP000323000">
    <property type="component" value="Chromosome 11"/>
</dbReference>
<dbReference type="PANTHER" id="PTHR48473">
    <property type="entry name" value="TIR DOMAIN-CONTAINING PROTEIN"/>
    <property type="match status" value="1"/>
</dbReference>
<keyword evidence="1" id="KW-0472">Membrane</keyword>
<organism evidence="2 3">
    <name type="scientific">Acer yangbiense</name>
    <dbReference type="NCBI Taxonomy" id="1000413"/>
    <lineage>
        <taxon>Eukaryota</taxon>
        <taxon>Viridiplantae</taxon>
        <taxon>Streptophyta</taxon>
        <taxon>Embryophyta</taxon>
        <taxon>Tracheophyta</taxon>
        <taxon>Spermatophyta</taxon>
        <taxon>Magnoliopsida</taxon>
        <taxon>eudicotyledons</taxon>
        <taxon>Gunneridae</taxon>
        <taxon>Pentapetalae</taxon>
        <taxon>rosids</taxon>
        <taxon>malvids</taxon>
        <taxon>Sapindales</taxon>
        <taxon>Sapindaceae</taxon>
        <taxon>Hippocastanoideae</taxon>
        <taxon>Acereae</taxon>
        <taxon>Acer</taxon>
    </lineage>
</organism>
<keyword evidence="1" id="KW-1133">Transmembrane helix</keyword>
<accession>A0A5C7H3I4</accession>
<keyword evidence="1" id="KW-0812">Transmembrane</keyword>
<feature type="transmembrane region" description="Helical" evidence="1">
    <location>
        <begin position="245"/>
        <end position="264"/>
    </location>
</feature>
<sequence>MLRNPALYGLPPEVLKEDVTLEERRADLKVELLRDKKLVKVEVEETSQRSEGEVRQLIVDYILKILEPVHIKDIIKQYRVRKDVEALHDDIVNFKKRHYSDHKDKEALHDAIVHFKHNRYYGGQQNEEALHDDIVNFIIRYSGHKDEEENIGDEDKEAIHDDLITAEWIFVTTNLILELPSAVFDQLSSVHKPQYALVSMLLSFTTMLICIIQLAYQGGEAKVGWRWRPKKIPWFYYPSPSDKPFGTVTDFIGLLCAIFQSILLQ</sequence>
<protein>
    <submittedName>
        <fullName evidence="2">Uncharacterized protein</fullName>
    </submittedName>
</protein>
<dbReference type="OrthoDB" id="1736921at2759"/>
<keyword evidence="3" id="KW-1185">Reference proteome</keyword>
<name>A0A5C7H3I4_9ROSI</name>
<evidence type="ECO:0000256" key="1">
    <source>
        <dbReference type="SAM" id="Phobius"/>
    </source>
</evidence>
<dbReference type="EMBL" id="VAHF01000011">
    <property type="protein sequence ID" value="TXG51554.1"/>
    <property type="molecule type" value="Genomic_DNA"/>
</dbReference>
<feature type="transmembrane region" description="Helical" evidence="1">
    <location>
        <begin position="195"/>
        <end position="216"/>
    </location>
</feature>
<evidence type="ECO:0000313" key="3">
    <source>
        <dbReference type="Proteomes" id="UP000323000"/>
    </source>
</evidence>
<comment type="caution">
    <text evidence="2">The sequence shown here is derived from an EMBL/GenBank/DDBJ whole genome shotgun (WGS) entry which is preliminary data.</text>
</comment>